<dbReference type="Pfam" id="PF04773">
    <property type="entry name" value="FecR"/>
    <property type="match status" value="1"/>
</dbReference>
<dbReference type="PIRSF" id="PIRSF018266">
    <property type="entry name" value="FecR"/>
    <property type="match status" value="1"/>
</dbReference>
<accession>A0A2N3PRP1</accession>
<keyword evidence="6" id="KW-1185">Reference proteome</keyword>
<dbReference type="AlphaFoldDB" id="A0A2N3PRP1"/>
<dbReference type="Gene3D" id="3.55.50.30">
    <property type="match status" value="1"/>
</dbReference>
<dbReference type="Gene3D" id="2.60.120.1440">
    <property type="match status" value="1"/>
</dbReference>
<feature type="transmembrane region" description="Helical" evidence="1">
    <location>
        <begin position="82"/>
        <end position="100"/>
    </location>
</feature>
<dbReference type="Proteomes" id="UP000233293">
    <property type="component" value="Unassembled WGS sequence"/>
</dbReference>
<evidence type="ECO:0000256" key="1">
    <source>
        <dbReference type="SAM" id="Phobius"/>
    </source>
</evidence>
<dbReference type="GO" id="GO:0016989">
    <property type="term" value="F:sigma factor antagonist activity"/>
    <property type="evidence" value="ECO:0007669"/>
    <property type="project" value="TreeGrafter"/>
</dbReference>
<evidence type="ECO:0000313" key="5">
    <source>
        <dbReference type="EMBL" id="PKU23067.1"/>
    </source>
</evidence>
<dbReference type="InterPro" id="IPR032508">
    <property type="entry name" value="FecR_C"/>
</dbReference>
<gene>
    <name evidence="5" type="ORF">CWS72_18740</name>
</gene>
<dbReference type="InterPro" id="IPR032623">
    <property type="entry name" value="FecR_N"/>
</dbReference>
<protein>
    <recommendedName>
        <fullName evidence="7">Iron dicitrate transport regulator FecR</fullName>
    </recommendedName>
</protein>
<dbReference type="PANTHER" id="PTHR30273">
    <property type="entry name" value="PERIPLASMIC SIGNAL SENSOR AND SIGMA FACTOR ACTIVATOR FECR-RELATED"/>
    <property type="match status" value="1"/>
</dbReference>
<evidence type="ECO:0000259" key="2">
    <source>
        <dbReference type="Pfam" id="PF04773"/>
    </source>
</evidence>
<organism evidence="5 6">
    <name type="scientific">Telmatospirillum siberiense</name>
    <dbReference type="NCBI Taxonomy" id="382514"/>
    <lineage>
        <taxon>Bacteria</taxon>
        <taxon>Pseudomonadati</taxon>
        <taxon>Pseudomonadota</taxon>
        <taxon>Alphaproteobacteria</taxon>
        <taxon>Rhodospirillales</taxon>
        <taxon>Rhodospirillaceae</taxon>
        <taxon>Telmatospirillum</taxon>
    </lineage>
</organism>
<evidence type="ECO:0000259" key="4">
    <source>
        <dbReference type="Pfam" id="PF16344"/>
    </source>
</evidence>
<dbReference type="Pfam" id="PF16344">
    <property type="entry name" value="FecR_C"/>
    <property type="match status" value="1"/>
</dbReference>
<dbReference type="PANTHER" id="PTHR30273:SF2">
    <property type="entry name" value="PROTEIN FECR"/>
    <property type="match status" value="1"/>
</dbReference>
<proteinExistence type="predicted"/>
<feature type="domain" description="Protein FecR C-terminal" evidence="4">
    <location>
        <begin position="247"/>
        <end position="305"/>
    </location>
</feature>
<reference evidence="6" key="1">
    <citation type="submission" date="2017-12" db="EMBL/GenBank/DDBJ databases">
        <title>Draft genome sequence of Telmatospirillum siberiense 26-4b1T, an acidotolerant peatland alphaproteobacterium potentially involved in sulfur cycling.</title>
        <authorList>
            <person name="Hausmann B."/>
            <person name="Pjevac P."/>
            <person name="Schreck K."/>
            <person name="Herbold C.W."/>
            <person name="Daims H."/>
            <person name="Wagner M."/>
            <person name="Pester M."/>
            <person name="Loy A."/>
        </authorList>
    </citation>
    <scope>NUCLEOTIDE SEQUENCE [LARGE SCALE GENOMIC DNA]</scope>
    <source>
        <strain evidence="6">26-4b1</strain>
    </source>
</reference>
<keyword evidence="1" id="KW-1133">Transmembrane helix</keyword>
<dbReference type="Pfam" id="PF16220">
    <property type="entry name" value="DUF4880"/>
    <property type="match status" value="1"/>
</dbReference>
<evidence type="ECO:0000259" key="3">
    <source>
        <dbReference type="Pfam" id="PF16220"/>
    </source>
</evidence>
<dbReference type="InterPro" id="IPR006860">
    <property type="entry name" value="FecR"/>
</dbReference>
<evidence type="ECO:0000313" key="6">
    <source>
        <dbReference type="Proteomes" id="UP000233293"/>
    </source>
</evidence>
<name>A0A2N3PRP1_9PROT</name>
<sequence>MTESAKKDNDPRSPEEQAVDWHVRLRSGNTKEFNQNAFEEWCRQDPENRREFEKTEAVWHAVERLRPIYGQRQRRSWARTHWIGLTAAALAAAFTAWILVSDDPWPTLTPTSFATDKADHRDVTLRDGTIIHLNADTLVVTETSLWKRRYRLERGEAIFEVAHNSLRPFEVTVDKAIIRDLGTRFDIRRENQGARLSVFEGSVELNISDGQQNREIHEGQAVHFGPGTISQTTPMAEQALTAWRNGRFTFADSPLEDAVVQLNRYRQNRIVIRDAAIAKLRISGVFDTNNTDGILQALELALPVVVQHDPTNGQVLLLAKSTTVQPKP</sequence>
<feature type="domain" description="FecR protein" evidence="2">
    <location>
        <begin position="114"/>
        <end position="204"/>
    </location>
</feature>
<dbReference type="InterPro" id="IPR012373">
    <property type="entry name" value="Ferrdict_sens_TM"/>
</dbReference>
<comment type="caution">
    <text evidence="5">The sequence shown here is derived from an EMBL/GenBank/DDBJ whole genome shotgun (WGS) entry which is preliminary data.</text>
</comment>
<keyword evidence="1" id="KW-0472">Membrane</keyword>
<keyword evidence="1" id="KW-0812">Transmembrane</keyword>
<evidence type="ECO:0008006" key="7">
    <source>
        <dbReference type="Google" id="ProtNLM"/>
    </source>
</evidence>
<dbReference type="EMBL" id="PIUM01000024">
    <property type="protein sequence ID" value="PKU23067.1"/>
    <property type="molecule type" value="Genomic_DNA"/>
</dbReference>
<feature type="domain" description="FecR N-terminal" evidence="3">
    <location>
        <begin position="16"/>
        <end position="57"/>
    </location>
</feature>
<dbReference type="OrthoDB" id="7339213at2"/>
<dbReference type="RefSeq" id="WP_101252155.1">
    <property type="nucleotide sequence ID" value="NZ_PIUM01000024.1"/>
</dbReference>